<keyword evidence="3" id="KW-1185">Reference proteome</keyword>
<evidence type="ECO:0000256" key="1">
    <source>
        <dbReference type="SAM" id="Phobius"/>
    </source>
</evidence>
<sequence>MANRNSVVHAIVILIIEIVIICSANNNFKFENAITEGCWTAFYDIAASIKMEKCMKRCTRNEKDPEHRKYCFLVCIVHECIDLFPGQDPNVRKQRAACIQEFFAKYK</sequence>
<keyword evidence="1" id="KW-1133">Transmembrane helix</keyword>
<keyword evidence="1" id="KW-0472">Membrane</keyword>
<accession>A0ABU6VYI1</accession>
<dbReference type="EMBL" id="JASCZI010154059">
    <property type="protein sequence ID" value="MED6177835.1"/>
    <property type="molecule type" value="Genomic_DNA"/>
</dbReference>
<reference evidence="2 3" key="1">
    <citation type="journal article" date="2023" name="Plants (Basel)">
        <title>Bridging the Gap: Combining Genomics and Transcriptomics Approaches to Understand Stylosanthes scabra, an Orphan Legume from the Brazilian Caatinga.</title>
        <authorList>
            <person name="Ferreira-Neto J.R.C."/>
            <person name="da Silva M.D."/>
            <person name="Binneck E."/>
            <person name="de Melo N.F."/>
            <person name="da Silva R.H."/>
            <person name="de Melo A.L.T.M."/>
            <person name="Pandolfi V."/>
            <person name="Bustamante F.O."/>
            <person name="Brasileiro-Vidal A.C."/>
            <person name="Benko-Iseppon A.M."/>
        </authorList>
    </citation>
    <scope>NUCLEOTIDE SEQUENCE [LARGE SCALE GENOMIC DNA]</scope>
    <source>
        <tissue evidence="2">Leaves</tissue>
    </source>
</reference>
<evidence type="ECO:0000313" key="2">
    <source>
        <dbReference type="EMBL" id="MED6177835.1"/>
    </source>
</evidence>
<dbReference type="Proteomes" id="UP001341840">
    <property type="component" value="Unassembled WGS sequence"/>
</dbReference>
<comment type="caution">
    <text evidence="2">The sequence shown here is derived from an EMBL/GenBank/DDBJ whole genome shotgun (WGS) entry which is preliminary data.</text>
</comment>
<evidence type="ECO:0000313" key="3">
    <source>
        <dbReference type="Proteomes" id="UP001341840"/>
    </source>
</evidence>
<name>A0ABU6VYI1_9FABA</name>
<organism evidence="2 3">
    <name type="scientific">Stylosanthes scabra</name>
    <dbReference type="NCBI Taxonomy" id="79078"/>
    <lineage>
        <taxon>Eukaryota</taxon>
        <taxon>Viridiplantae</taxon>
        <taxon>Streptophyta</taxon>
        <taxon>Embryophyta</taxon>
        <taxon>Tracheophyta</taxon>
        <taxon>Spermatophyta</taxon>
        <taxon>Magnoliopsida</taxon>
        <taxon>eudicotyledons</taxon>
        <taxon>Gunneridae</taxon>
        <taxon>Pentapetalae</taxon>
        <taxon>rosids</taxon>
        <taxon>fabids</taxon>
        <taxon>Fabales</taxon>
        <taxon>Fabaceae</taxon>
        <taxon>Papilionoideae</taxon>
        <taxon>50 kb inversion clade</taxon>
        <taxon>dalbergioids sensu lato</taxon>
        <taxon>Dalbergieae</taxon>
        <taxon>Pterocarpus clade</taxon>
        <taxon>Stylosanthes</taxon>
    </lineage>
</organism>
<feature type="transmembrane region" description="Helical" evidence="1">
    <location>
        <begin position="6"/>
        <end position="24"/>
    </location>
</feature>
<gene>
    <name evidence="2" type="ORF">PIB30_101752</name>
</gene>
<proteinExistence type="predicted"/>
<protein>
    <submittedName>
        <fullName evidence="2">Uncharacterized protein</fullName>
    </submittedName>
</protein>
<keyword evidence="1" id="KW-0812">Transmembrane</keyword>